<evidence type="ECO:0000313" key="2">
    <source>
        <dbReference type="EMBL" id="MBS9524667.1"/>
    </source>
</evidence>
<dbReference type="Proteomes" id="UP001319104">
    <property type="component" value="Unassembled WGS sequence"/>
</dbReference>
<dbReference type="AlphaFoldDB" id="A0AAP2CMU1"/>
<dbReference type="Gene3D" id="1.20.120.1490">
    <property type="match status" value="1"/>
</dbReference>
<dbReference type="InterPro" id="IPR012899">
    <property type="entry name" value="LTXXQ"/>
</dbReference>
<reference evidence="2 3" key="1">
    <citation type="submission" date="2021-05" db="EMBL/GenBank/DDBJ databases">
        <authorList>
            <person name="Zhang Z.D."/>
            <person name="Osman G."/>
        </authorList>
    </citation>
    <scope>NUCLEOTIDE SEQUENCE [LARGE SCALE GENOMIC DNA]</scope>
    <source>
        <strain evidence="2 3">KCTC 32217</strain>
    </source>
</reference>
<protein>
    <submittedName>
        <fullName evidence="2">Spy/CpxP family protein refolding chaperone</fullName>
    </submittedName>
</protein>
<dbReference type="EMBL" id="JAHCMY010000006">
    <property type="protein sequence ID" value="MBS9524667.1"/>
    <property type="molecule type" value="Genomic_DNA"/>
</dbReference>
<accession>A0AAP2CMU1</accession>
<dbReference type="Pfam" id="PF07813">
    <property type="entry name" value="LTXXQ"/>
    <property type="match status" value="1"/>
</dbReference>
<dbReference type="GO" id="GO:0042597">
    <property type="term" value="C:periplasmic space"/>
    <property type="evidence" value="ECO:0007669"/>
    <property type="project" value="InterPro"/>
</dbReference>
<keyword evidence="1" id="KW-0732">Signal</keyword>
<organism evidence="2 3">
    <name type="scientific">Litoribacter ruber</name>
    <dbReference type="NCBI Taxonomy" id="702568"/>
    <lineage>
        <taxon>Bacteria</taxon>
        <taxon>Pseudomonadati</taxon>
        <taxon>Bacteroidota</taxon>
        <taxon>Cytophagia</taxon>
        <taxon>Cytophagales</taxon>
        <taxon>Cyclobacteriaceae</taxon>
        <taxon>Litoribacter</taxon>
    </lineage>
</organism>
<gene>
    <name evidence="2" type="ORF">KI659_11670</name>
</gene>
<dbReference type="RefSeq" id="WP_213945532.1">
    <property type="nucleotide sequence ID" value="NZ_JAHCMY010000006.1"/>
</dbReference>
<evidence type="ECO:0000256" key="1">
    <source>
        <dbReference type="SAM" id="SignalP"/>
    </source>
</evidence>
<keyword evidence="3" id="KW-1185">Reference proteome</keyword>
<evidence type="ECO:0000313" key="3">
    <source>
        <dbReference type="Proteomes" id="UP001319104"/>
    </source>
</evidence>
<proteinExistence type="predicted"/>
<comment type="caution">
    <text evidence="2">The sequence shown here is derived from an EMBL/GenBank/DDBJ whole genome shotgun (WGS) entry which is preliminary data.</text>
</comment>
<sequence length="149" mass="17751">MRKILIILLLLTSSSTLWAQRPQREYDKDKLEAARVAFVTNRINLTPTQAEKFWPLYNQHLEERSGYMREMMSINRQAGESISDSQAEKLIEQRFQIQEKMMQSEKAFTKKITEVISPVQALQLSNVNRDFTRQLYRMQRDDRRSRHSN</sequence>
<feature type="chain" id="PRO_5042953887" evidence="1">
    <location>
        <begin position="20"/>
        <end position="149"/>
    </location>
</feature>
<feature type="signal peptide" evidence="1">
    <location>
        <begin position="1"/>
        <end position="19"/>
    </location>
</feature>
<name>A0AAP2CMU1_9BACT</name>